<comment type="caution">
    <text evidence="2">The sequence shown here is derived from an EMBL/GenBank/DDBJ whole genome shotgun (WGS) entry which is preliminary data.</text>
</comment>
<organism evidence="2 3">
    <name type="scientific">Phyllosticta citriasiana</name>
    <dbReference type="NCBI Taxonomy" id="595635"/>
    <lineage>
        <taxon>Eukaryota</taxon>
        <taxon>Fungi</taxon>
        <taxon>Dikarya</taxon>
        <taxon>Ascomycota</taxon>
        <taxon>Pezizomycotina</taxon>
        <taxon>Dothideomycetes</taxon>
        <taxon>Dothideomycetes incertae sedis</taxon>
        <taxon>Botryosphaeriales</taxon>
        <taxon>Phyllostictaceae</taxon>
        <taxon>Phyllosticta</taxon>
    </lineage>
</organism>
<name>A0ABR1KYI4_9PEZI</name>
<protein>
    <submittedName>
        <fullName evidence="2">Uncharacterized protein</fullName>
    </submittedName>
</protein>
<accession>A0ABR1KYI4</accession>
<feature type="region of interest" description="Disordered" evidence="1">
    <location>
        <begin position="180"/>
        <end position="199"/>
    </location>
</feature>
<dbReference type="Proteomes" id="UP001363622">
    <property type="component" value="Unassembled WGS sequence"/>
</dbReference>
<dbReference type="EMBL" id="JBBPHU010000001">
    <property type="protein sequence ID" value="KAK7523914.1"/>
    <property type="molecule type" value="Genomic_DNA"/>
</dbReference>
<proteinExistence type="predicted"/>
<reference evidence="2 3" key="1">
    <citation type="submission" date="2024-04" db="EMBL/GenBank/DDBJ databases">
        <title>Phyllosticta paracitricarpa is synonymous to the EU quarantine fungus P. citricarpa based on phylogenomic analyses.</title>
        <authorList>
            <consortium name="Lawrence Berkeley National Laboratory"/>
            <person name="Van Ingen-Buijs V.A."/>
            <person name="Van Westerhoven A.C."/>
            <person name="Haridas S."/>
            <person name="Skiadas P."/>
            <person name="Martin F."/>
            <person name="Groenewald J.Z."/>
            <person name="Crous P.W."/>
            <person name="Seidl M.F."/>
        </authorList>
    </citation>
    <scope>NUCLEOTIDE SEQUENCE [LARGE SCALE GENOMIC DNA]</scope>
    <source>
        <strain evidence="2 3">CBS 123371</strain>
    </source>
</reference>
<evidence type="ECO:0000313" key="3">
    <source>
        <dbReference type="Proteomes" id="UP001363622"/>
    </source>
</evidence>
<gene>
    <name evidence="2" type="ORF">IWZ03DRAFT_14038</name>
</gene>
<evidence type="ECO:0000313" key="2">
    <source>
        <dbReference type="EMBL" id="KAK7523914.1"/>
    </source>
</evidence>
<evidence type="ECO:0000256" key="1">
    <source>
        <dbReference type="SAM" id="MobiDB-lite"/>
    </source>
</evidence>
<sequence length="199" mass="22182">MSTYPQPSAWPKGFPSAPDPKSWIADHQCAQNAFSRIHHNHKGAKPSHERLTSFGKLRGQLSDTGILFMVWEEAAFAPVVFYAGSEAEIKKALVMKSKDVRCSMSMSTDSRCTSNVYARVNKSVIALLVTVEKMRPHLYSRGGGLRARARSSTTQIRASPTRTYSFLGLMLRPWLDLSETGSSRSERKPRTTATIMAHH</sequence>
<keyword evidence="3" id="KW-1185">Reference proteome</keyword>